<organism evidence="3 4">
    <name type="scientific">Spirosoma rhododendri</name>
    <dbReference type="NCBI Taxonomy" id="2728024"/>
    <lineage>
        <taxon>Bacteria</taxon>
        <taxon>Pseudomonadati</taxon>
        <taxon>Bacteroidota</taxon>
        <taxon>Cytophagia</taxon>
        <taxon>Cytophagales</taxon>
        <taxon>Cytophagaceae</taxon>
        <taxon>Spirosoma</taxon>
    </lineage>
</organism>
<dbReference type="InterPro" id="IPR052893">
    <property type="entry name" value="TCS_response_regulator"/>
</dbReference>
<evidence type="ECO:0000313" key="4">
    <source>
        <dbReference type="Proteomes" id="UP000501128"/>
    </source>
</evidence>
<feature type="modified residue" description="4-aspartylphosphate" evidence="1">
    <location>
        <position position="60"/>
    </location>
</feature>
<reference evidence="3 4" key="1">
    <citation type="submission" date="2020-04" db="EMBL/GenBank/DDBJ databases">
        <title>Genome sequencing of novel species.</title>
        <authorList>
            <person name="Heo J."/>
            <person name="Kim S.-J."/>
            <person name="Kim J.-S."/>
            <person name="Hong S.-B."/>
            <person name="Kwon S.-W."/>
        </authorList>
    </citation>
    <scope>NUCLEOTIDE SEQUENCE [LARGE SCALE GENOMIC DNA]</scope>
    <source>
        <strain evidence="3 4">CJU-R4</strain>
    </source>
</reference>
<dbReference type="Pfam" id="PF00072">
    <property type="entry name" value="Response_reg"/>
    <property type="match status" value="1"/>
</dbReference>
<keyword evidence="4" id="KW-1185">Reference proteome</keyword>
<gene>
    <name evidence="3" type="ORF">HH216_13850</name>
</gene>
<evidence type="ECO:0000259" key="2">
    <source>
        <dbReference type="PROSITE" id="PS50110"/>
    </source>
</evidence>
<proteinExistence type="predicted"/>
<dbReference type="SUPFAM" id="SSF52172">
    <property type="entry name" value="CheY-like"/>
    <property type="match status" value="1"/>
</dbReference>
<name>A0A7L5DQ82_9BACT</name>
<dbReference type="AlphaFoldDB" id="A0A7L5DQ82"/>
<dbReference type="PANTHER" id="PTHR44520">
    <property type="entry name" value="RESPONSE REGULATOR RCP1-RELATED"/>
    <property type="match status" value="1"/>
</dbReference>
<dbReference type="RefSeq" id="WP_169551338.1">
    <property type="nucleotide sequence ID" value="NZ_CP051677.1"/>
</dbReference>
<accession>A0A7L5DQ82</accession>
<keyword evidence="1" id="KW-0597">Phosphoprotein</keyword>
<evidence type="ECO:0000313" key="3">
    <source>
        <dbReference type="EMBL" id="QJD79373.1"/>
    </source>
</evidence>
<dbReference type="PANTHER" id="PTHR44520:SF1">
    <property type="entry name" value="TWO-COMPONENT SYSTEM REGULATORY PROTEIN"/>
    <property type="match status" value="1"/>
</dbReference>
<dbReference type="PROSITE" id="PS50110">
    <property type="entry name" value="RESPONSE_REGULATORY"/>
    <property type="match status" value="1"/>
</dbReference>
<dbReference type="SMART" id="SM00448">
    <property type="entry name" value="REC"/>
    <property type="match status" value="1"/>
</dbReference>
<dbReference type="KEGG" id="srho:HH216_13850"/>
<dbReference type="EMBL" id="CP051677">
    <property type="protein sequence ID" value="QJD79373.1"/>
    <property type="molecule type" value="Genomic_DNA"/>
</dbReference>
<dbReference type="InterPro" id="IPR011006">
    <property type="entry name" value="CheY-like_superfamily"/>
</dbReference>
<dbReference type="Gene3D" id="3.40.50.2300">
    <property type="match status" value="1"/>
</dbReference>
<sequence>MIDVLYIEDNANEADVFARLMRRKMQSIGFKIADSGSETIRYLYGTTETAPTMPRLILMDINLNGMNGFDIIKHIRDDARTRMVPIIAFSTSDSPTDVRRAYQLGVNAYLVKPGGYQSTGDLLERTFAFWLADNICAF</sequence>
<dbReference type="InterPro" id="IPR001789">
    <property type="entry name" value="Sig_transdc_resp-reg_receiver"/>
</dbReference>
<protein>
    <submittedName>
        <fullName evidence="3">Response regulator</fullName>
    </submittedName>
</protein>
<dbReference type="GO" id="GO:0000160">
    <property type="term" value="P:phosphorelay signal transduction system"/>
    <property type="evidence" value="ECO:0007669"/>
    <property type="project" value="InterPro"/>
</dbReference>
<feature type="domain" description="Response regulatory" evidence="2">
    <location>
        <begin position="3"/>
        <end position="127"/>
    </location>
</feature>
<evidence type="ECO:0000256" key="1">
    <source>
        <dbReference type="PROSITE-ProRule" id="PRU00169"/>
    </source>
</evidence>
<dbReference type="CDD" id="cd17557">
    <property type="entry name" value="REC_Rcp-like"/>
    <property type="match status" value="1"/>
</dbReference>
<dbReference type="Proteomes" id="UP000501128">
    <property type="component" value="Chromosome"/>
</dbReference>